<evidence type="ECO:0000313" key="5">
    <source>
        <dbReference type="Proteomes" id="UP000530320"/>
    </source>
</evidence>
<dbReference type="PRINTS" id="PR00080">
    <property type="entry name" value="SDRFAMILY"/>
</dbReference>
<dbReference type="InterPro" id="IPR036291">
    <property type="entry name" value="NAD(P)-bd_dom_sf"/>
</dbReference>
<comment type="caution">
    <text evidence="4">The sequence shown here is derived from an EMBL/GenBank/DDBJ whole genome shotgun (WGS) entry which is preliminary data.</text>
</comment>
<dbReference type="SMART" id="SM00822">
    <property type="entry name" value="PKS_KR"/>
    <property type="match status" value="1"/>
</dbReference>
<name>A0A7W4K2J8_9PROT</name>
<dbReference type="Gene3D" id="3.40.50.720">
    <property type="entry name" value="NAD(P)-binding Rossmann-like Domain"/>
    <property type="match status" value="1"/>
</dbReference>
<sequence>MALVTGGARGLGAAIAEALAAAGYQVVLGDRDLSLAQATATRLGGHAVALDVTSEAAIETALDTIEATHGLPWLLVNNAAIMKAQKVLDIDIDTFDAVMAVNLRGNFLCTQRFARRLRARDQAGRIVNIGSLAGQNGGTATGAHYAASKGAVHTLTKVFARDLAPHGITVNAIAPGPLDLPSVAETIGADAAARIASGLPTGHLGDPATIARMVVELARADAGSITGATIDINCGLYLR</sequence>
<comment type="similarity">
    <text evidence="1">Belongs to the short-chain dehydrogenases/reductases (SDR) family.</text>
</comment>
<evidence type="ECO:0000256" key="2">
    <source>
        <dbReference type="ARBA" id="ARBA00023002"/>
    </source>
</evidence>
<dbReference type="PANTHER" id="PTHR42760:SF133">
    <property type="entry name" value="3-OXOACYL-[ACYL-CARRIER-PROTEIN] REDUCTASE"/>
    <property type="match status" value="1"/>
</dbReference>
<dbReference type="Pfam" id="PF13561">
    <property type="entry name" value="adh_short_C2"/>
    <property type="match status" value="1"/>
</dbReference>
<dbReference type="SUPFAM" id="SSF51735">
    <property type="entry name" value="NAD(P)-binding Rossmann-fold domains"/>
    <property type="match status" value="1"/>
</dbReference>
<evidence type="ECO:0000259" key="3">
    <source>
        <dbReference type="SMART" id="SM00822"/>
    </source>
</evidence>
<evidence type="ECO:0000256" key="1">
    <source>
        <dbReference type="ARBA" id="ARBA00006484"/>
    </source>
</evidence>
<dbReference type="PRINTS" id="PR00081">
    <property type="entry name" value="GDHRDH"/>
</dbReference>
<dbReference type="PANTHER" id="PTHR42760">
    <property type="entry name" value="SHORT-CHAIN DEHYDROGENASES/REDUCTASES FAMILY MEMBER"/>
    <property type="match status" value="1"/>
</dbReference>
<dbReference type="CDD" id="cd05233">
    <property type="entry name" value="SDR_c"/>
    <property type="match status" value="1"/>
</dbReference>
<dbReference type="InterPro" id="IPR057326">
    <property type="entry name" value="KR_dom"/>
</dbReference>
<dbReference type="EMBL" id="JABEQP010000016">
    <property type="protein sequence ID" value="MBB2199182.1"/>
    <property type="molecule type" value="Genomic_DNA"/>
</dbReference>
<dbReference type="AlphaFoldDB" id="A0A7W4K2J8"/>
<dbReference type="PROSITE" id="PS00061">
    <property type="entry name" value="ADH_SHORT"/>
    <property type="match status" value="1"/>
</dbReference>
<feature type="domain" description="Ketoreductase" evidence="3">
    <location>
        <begin position="3"/>
        <end position="176"/>
    </location>
</feature>
<dbReference type="InterPro" id="IPR002347">
    <property type="entry name" value="SDR_fam"/>
</dbReference>
<evidence type="ECO:0000313" key="4">
    <source>
        <dbReference type="EMBL" id="MBB2199182.1"/>
    </source>
</evidence>
<protein>
    <submittedName>
        <fullName evidence="4">SDR family oxidoreductase</fullName>
    </submittedName>
</protein>
<organism evidence="4 5">
    <name type="scientific">Gluconacetobacter dulcium</name>
    <dbReference type="NCBI Taxonomy" id="2729096"/>
    <lineage>
        <taxon>Bacteria</taxon>
        <taxon>Pseudomonadati</taxon>
        <taxon>Pseudomonadota</taxon>
        <taxon>Alphaproteobacteria</taxon>
        <taxon>Acetobacterales</taxon>
        <taxon>Acetobacteraceae</taxon>
        <taxon>Gluconacetobacter</taxon>
    </lineage>
</organism>
<reference evidence="4 5" key="1">
    <citation type="submission" date="2020-04" db="EMBL/GenBank/DDBJ databases">
        <title>Description of novel Gluconacetobacter.</title>
        <authorList>
            <person name="Sombolestani A."/>
        </authorList>
    </citation>
    <scope>NUCLEOTIDE SEQUENCE [LARGE SCALE GENOMIC DNA]</scope>
    <source>
        <strain evidence="4 5">LMG 22058</strain>
    </source>
</reference>
<dbReference type="GO" id="GO:0016616">
    <property type="term" value="F:oxidoreductase activity, acting on the CH-OH group of donors, NAD or NADP as acceptor"/>
    <property type="evidence" value="ECO:0007669"/>
    <property type="project" value="TreeGrafter"/>
</dbReference>
<accession>A0A7W4K2J8</accession>
<dbReference type="FunFam" id="3.40.50.720:FF:000084">
    <property type="entry name" value="Short-chain dehydrogenase reductase"/>
    <property type="match status" value="1"/>
</dbReference>
<gene>
    <name evidence="4" type="ORF">HLH44_17355</name>
</gene>
<dbReference type="InterPro" id="IPR020904">
    <property type="entry name" value="Sc_DH/Rdtase_CS"/>
</dbReference>
<proteinExistence type="inferred from homology"/>
<keyword evidence="2" id="KW-0560">Oxidoreductase</keyword>
<dbReference type="Proteomes" id="UP000530320">
    <property type="component" value="Unassembled WGS sequence"/>
</dbReference>